<evidence type="ECO:0000256" key="1">
    <source>
        <dbReference type="ARBA" id="ARBA00001933"/>
    </source>
</evidence>
<organism evidence="10 11">
    <name type="scientific">Candidatus Yanofskybacteria bacterium RIFCSPHIGHO2_01_FULL_41_26</name>
    <dbReference type="NCBI Taxonomy" id="1802661"/>
    <lineage>
        <taxon>Bacteria</taxon>
        <taxon>Candidatus Yanofskyibacteriota</taxon>
    </lineage>
</organism>
<evidence type="ECO:0000256" key="3">
    <source>
        <dbReference type="ARBA" id="ARBA00022679"/>
    </source>
</evidence>
<comment type="caution">
    <text evidence="10">The sequence shown here is derived from an EMBL/GenBank/DDBJ whole genome shotgun (WGS) entry which is preliminary data.</text>
</comment>
<keyword evidence="7" id="KW-0411">Iron-sulfur</keyword>
<dbReference type="EMBL" id="MGJB01000017">
    <property type="protein sequence ID" value="OGM98325.1"/>
    <property type="molecule type" value="Genomic_DNA"/>
</dbReference>
<accession>A0A1F8EEB9</accession>
<evidence type="ECO:0000259" key="9">
    <source>
        <dbReference type="Pfam" id="PF00266"/>
    </source>
</evidence>
<dbReference type="SUPFAM" id="SSF53383">
    <property type="entry name" value="PLP-dependent transferases"/>
    <property type="match status" value="1"/>
</dbReference>
<dbReference type="Gene3D" id="3.90.1150.10">
    <property type="entry name" value="Aspartate Aminotransferase, domain 1"/>
    <property type="match status" value="1"/>
</dbReference>
<evidence type="ECO:0000256" key="8">
    <source>
        <dbReference type="ARBA" id="ARBA00050776"/>
    </source>
</evidence>
<evidence type="ECO:0000313" key="11">
    <source>
        <dbReference type="Proteomes" id="UP000176893"/>
    </source>
</evidence>
<gene>
    <name evidence="10" type="ORF">A2649_03530</name>
</gene>
<keyword evidence="3" id="KW-0808">Transferase</keyword>
<protein>
    <recommendedName>
        <fullName evidence="9">Aminotransferase class V domain-containing protein</fullName>
    </recommendedName>
</protein>
<dbReference type="Gene3D" id="3.40.640.10">
    <property type="entry name" value="Type I PLP-dependent aspartate aminotransferase-like (Major domain)"/>
    <property type="match status" value="1"/>
</dbReference>
<evidence type="ECO:0000256" key="6">
    <source>
        <dbReference type="ARBA" id="ARBA00023004"/>
    </source>
</evidence>
<keyword evidence="5" id="KW-0663">Pyridoxal phosphate</keyword>
<dbReference type="InterPro" id="IPR015421">
    <property type="entry name" value="PyrdxlP-dep_Trfase_major"/>
</dbReference>
<dbReference type="InterPro" id="IPR000192">
    <property type="entry name" value="Aminotrans_V_dom"/>
</dbReference>
<comment type="catalytic activity">
    <reaction evidence="8">
        <text>(sulfur carrier)-H + L-cysteine = (sulfur carrier)-SH + L-alanine</text>
        <dbReference type="Rhea" id="RHEA:43892"/>
        <dbReference type="Rhea" id="RHEA-COMP:14737"/>
        <dbReference type="Rhea" id="RHEA-COMP:14739"/>
        <dbReference type="ChEBI" id="CHEBI:29917"/>
        <dbReference type="ChEBI" id="CHEBI:35235"/>
        <dbReference type="ChEBI" id="CHEBI:57972"/>
        <dbReference type="ChEBI" id="CHEBI:64428"/>
        <dbReference type="EC" id="2.8.1.7"/>
    </reaction>
</comment>
<dbReference type="GO" id="GO:0031071">
    <property type="term" value="F:cysteine desulfurase activity"/>
    <property type="evidence" value="ECO:0007669"/>
    <property type="project" value="UniProtKB-EC"/>
</dbReference>
<comment type="cofactor">
    <cofactor evidence="1">
        <name>pyridoxal 5'-phosphate</name>
        <dbReference type="ChEBI" id="CHEBI:597326"/>
    </cofactor>
</comment>
<evidence type="ECO:0000313" key="10">
    <source>
        <dbReference type="EMBL" id="OGM98325.1"/>
    </source>
</evidence>
<dbReference type="PANTHER" id="PTHR11601:SF34">
    <property type="entry name" value="CYSTEINE DESULFURASE"/>
    <property type="match status" value="1"/>
</dbReference>
<evidence type="ECO:0000256" key="4">
    <source>
        <dbReference type="ARBA" id="ARBA00022723"/>
    </source>
</evidence>
<dbReference type="PANTHER" id="PTHR11601">
    <property type="entry name" value="CYSTEINE DESULFURYLASE FAMILY MEMBER"/>
    <property type="match status" value="1"/>
</dbReference>
<evidence type="ECO:0000256" key="7">
    <source>
        <dbReference type="ARBA" id="ARBA00023014"/>
    </source>
</evidence>
<dbReference type="AlphaFoldDB" id="A0A1F8EEB9"/>
<dbReference type="InterPro" id="IPR016454">
    <property type="entry name" value="Cysteine_dSase"/>
</dbReference>
<keyword evidence="4" id="KW-0479">Metal-binding</keyword>
<dbReference type="Gene3D" id="1.10.260.50">
    <property type="match status" value="1"/>
</dbReference>
<dbReference type="Proteomes" id="UP000176893">
    <property type="component" value="Unassembled WGS sequence"/>
</dbReference>
<keyword evidence="6" id="KW-0408">Iron</keyword>
<proteinExistence type="inferred from homology"/>
<dbReference type="GO" id="GO:0046872">
    <property type="term" value="F:metal ion binding"/>
    <property type="evidence" value="ECO:0007669"/>
    <property type="project" value="UniProtKB-KW"/>
</dbReference>
<dbReference type="FunFam" id="3.40.640.10:FF:000084">
    <property type="entry name" value="IscS-like cysteine desulfurase"/>
    <property type="match status" value="1"/>
</dbReference>
<dbReference type="STRING" id="1802661.A2649_03530"/>
<dbReference type="Pfam" id="PF00266">
    <property type="entry name" value="Aminotran_5"/>
    <property type="match status" value="1"/>
</dbReference>
<sequence length="391" mass="43221">MKEIYLDNAAAAPIDPEVQREVVRAMKIYGNPSSYNDSGREAARELSRVRIKVARFLGAHSNEIIFTSSGTESNNLAIQGTVRQLLVLKPHIITMQIEHPSVLEPIKLLAREGVEVSYLPVNKEGFVDLKEFQNSLRKETALVSIMYANNEIGTIESINKIGKIIKEFNKKLEIDKTRRVLFHVDACQAAGYLNMNVNNLQADLVTFNGSKLGGPRGIGVLYIRHDVALTPCVLGGGQERGMRAGTENLSAILGLAKAIELIDTKESARVMKLRDYFIGKIKKIDSEIRLNGPTGKERLANNINISIPGLDSENLLLELDKYGIHAGSGSACTSHSVEPSHVLKAIGVNKKHLLGVLRFSMGKQTTKKDLDYVLRVLPKVISDLKKRYENN</sequence>
<reference evidence="10 11" key="1">
    <citation type="journal article" date="2016" name="Nat. Commun.">
        <title>Thousands of microbial genomes shed light on interconnected biogeochemical processes in an aquifer system.</title>
        <authorList>
            <person name="Anantharaman K."/>
            <person name="Brown C.T."/>
            <person name="Hug L.A."/>
            <person name="Sharon I."/>
            <person name="Castelle C.J."/>
            <person name="Probst A.J."/>
            <person name="Thomas B.C."/>
            <person name="Singh A."/>
            <person name="Wilkins M.J."/>
            <person name="Karaoz U."/>
            <person name="Brodie E.L."/>
            <person name="Williams K.H."/>
            <person name="Hubbard S.S."/>
            <person name="Banfield J.F."/>
        </authorList>
    </citation>
    <scope>NUCLEOTIDE SEQUENCE [LARGE SCALE GENOMIC DNA]</scope>
</reference>
<dbReference type="InterPro" id="IPR015424">
    <property type="entry name" value="PyrdxlP-dep_Trfase"/>
</dbReference>
<evidence type="ECO:0000256" key="2">
    <source>
        <dbReference type="ARBA" id="ARBA00006490"/>
    </source>
</evidence>
<comment type="similarity">
    <text evidence="2">Belongs to the class-V pyridoxal-phosphate-dependent aminotransferase family. NifS/IscS subfamily.</text>
</comment>
<name>A0A1F8EEB9_9BACT</name>
<evidence type="ECO:0000256" key="5">
    <source>
        <dbReference type="ARBA" id="ARBA00022898"/>
    </source>
</evidence>
<dbReference type="PIRSF" id="PIRSF005572">
    <property type="entry name" value="NifS"/>
    <property type="match status" value="1"/>
</dbReference>
<dbReference type="InterPro" id="IPR015422">
    <property type="entry name" value="PyrdxlP-dep_Trfase_small"/>
</dbReference>
<feature type="domain" description="Aminotransferase class V" evidence="9">
    <location>
        <begin position="4"/>
        <end position="373"/>
    </location>
</feature>
<dbReference type="GO" id="GO:0051536">
    <property type="term" value="F:iron-sulfur cluster binding"/>
    <property type="evidence" value="ECO:0007669"/>
    <property type="project" value="UniProtKB-KW"/>
</dbReference>